<keyword evidence="1" id="KW-0812">Transmembrane</keyword>
<dbReference type="EMBL" id="VTXP01000015">
    <property type="protein sequence ID" value="NOJ25328.1"/>
    <property type="molecule type" value="Genomic_DNA"/>
</dbReference>
<feature type="transmembrane region" description="Helical" evidence="1">
    <location>
        <begin position="35"/>
        <end position="54"/>
    </location>
</feature>
<name>A0AAP7DEL5_9VIBR</name>
<gene>
    <name evidence="2" type="ORF">F0238_21615</name>
</gene>
<keyword evidence="1" id="KW-1133">Transmembrane helix</keyword>
<proteinExistence type="predicted"/>
<accession>A0AAP7DEL5</accession>
<reference evidence="2 3" key="1">
    <citation type="submission" date="2019-09" db="EMBL/GenBank/DDBJ databases">
        <title>Draft genome sequencing and comparative genomics of hatchery-associated Vibrios.</title>
        <authorList>
            <person name="Kehlet-Delgado H."/>
            <person name="Mueller R.S."/>
        </authorList>
    </citation>
    <scope>NUCLEOTIDE SEQUENCE [LARGE SCALE GENOMIC DNA]</scope>
    <source>
        <strain evidence="2 3">09-121-3</strain>
    </source>
</reference>
<protein>
    <submittedName>
        <fullName evidence="2">Uncharacterized protein</fullName>
    </submittedName>
</protein>
<comment type="caution">
    <text evidence="2">The sequence shown here is derived from an EMBL/GenBank/DDBJ whole genome shotgun (WGS) entry which is preliminary data.</text>
</comment>
<dbReference type="Proteomes" id="UP000576645">
    <property type="component" value="Unassembled WGS sequence"/>
</dbReference>
<keyword evidence="1" id="KW-0472">Membrane</keyword>
<sequence>MFNNQTLTAVALCAIVYTMSTVAESAAQLVAMLVLVLVPVTIAYGIVRAGKFFVELVSSKKSANVPIQKTCERKMNKRVANARKARAISGDEVMQTPAYLRKQTNRCFPMQSSMLDGYIVSSES</sequence>
<dbReference type="AlphaFoldDB" id="A0AAP7DEL5"/>
<organism evidence="2 3">
    <name type="scientific">Vibrio coralliilyticus</name>
    <dbReference type="NCBI Taxonomy" id="190893"/>
    <lineage>
        <taxon>Bacteria</taxon>
        <taxon>Pseudomonadati</taxon>
        <taxon>Pseudomonadota</taxon>
        <taxon>Gammaproteobacteria</taxon>
        <taxon>Vibrionales</taxon>
        <taxon>Vibrionaceae</taxon>
        <taxon>Vibrio</taxon>
    </lineage>
</organism>
<evidence type="ECO:0000313" key="2">
    <source>
        <dbReference type="EMBL" id="NOJ25328.1"/>
    </source>
</evidence>
<dbReference type="RefSeq" id="WP_171353827.1">
    <property type="nucleotide sequence ID" value="NZ_VTXP01000015.1"/>
</dbReference>
<evidence type="ECO:0000256" key="1">
    <source>
        <dbReference type="SAM" id="Phobius"/>
    </source>
</evidence>
<evidence type="ECO:0000313" key="3">
    <source>
        <dbReference type="Proteomes" id="UP000576645"/>
    </source>
</evidence>